<gene>
    <name evidence="1" type="ORF">BDM02DRAFT_3114054</name>
</gene>
<comment type="caution">
    <text evidence="1">The sequence shown here is derived from an EMBL/GenBank/DDBJ whole genome shotgun (WGS) entry which is preliminary data.</text>
</comment>
<accession>A0ACB6ZHM5</accession>
<protein>
    <submittedName>
        <fullName evidence="1">Kinase-like protein</fullName>
    </submittedName>
</protein>
<name>A0ACB6ZHM5_THEGA</name>
<proteinExistence type="predicted"/>
<organism evidence="1 2">
    <name type="scientific">Thelephora ganbajun</name>
    <name type="common">Ganba fungus</name>
    <dbReference type="NCBI Taxonomy" id="370292"/>
    <lineage>
        <taxon>Eukaryota</taxon>
        <taxon>Fungi</taxon>
        <taxon>Dikarya</taxon>
        <taxon>Basidiomycota</taxon>
        <taxon>Agaricomycotina</taxon>
        <taxon>Agaricomycetes</taxon>
        <taxon>Thelephorales</taxon>
        <taxon>Thelephoraceae</taxon>
        <taxon>Thelephora</taxon>
    </lineage>
</organism>
<reference evidence="1" key="2">
    <citation type="journal article" date="2020" name="Nat. Commun.">
        <title>Large-scale genome sequencing of mycorrhizal fungi provides insights into the early evolution of symbiotic traits.</title>
        <authorList>
            <person name="Miyauchi S."/>
            <person name="Kiss E."/>
            <person name="Kuo A."/>
            <person name="Drula E."/>
            <person name="Kohler A."/>
            <person name="Sanchez-Garcia M."/>
            <person name="Morin E."/>
            <person name="Andreopoulos B."/>
            <person name="Barry K.W."/>
            <person name="Bonito G."/>
            <person name="Buee M."/>
            <person name="Carver A."/>
            <person name="Chen C."/>
            <person name="Cichocki N."/>
            <person name="Clum A."/>
            <person name="Culley D."/>
            <person name="Crous P.W."/>
            <person name="Fauchery L."/>
            <person name="Girlanda M."/>
            <person name="Hayes R.D."/>
            <person name="Keri Z."/>
            <person name="LaButti K."/>
            <person name="Lipzen A."/>
            <person name="Lombard V."/>
            <person name="Magnuson J."/>
            <person name="Maillard F."/>
            <person name="Murat C."/>
            <person name="Nolan M."/>
            <person name="Ohm R.A."/>
            <person name="Pangilinan J."/>
            <person name="Pereira M.F."/>
            <person name="Perotto S."/>
            <person name="Peter M."/>
            <person name="Pfister S."/>
            <person name="Riley R."/>
            <person name="Sitrit Y."/>
            <person name="Stielow J.B."/>
            <person name="Szollosi G."/>
            <person name="Zifcakova L."/>
            <person name="Stursova M."/>
            <person name="Spatafora J.W."/>
            <person name="Tedersoo L."/>
            <person name="Vaario L.M."/>
            <person name="Yamada A."/>
            <person name="Yan M."/>
            <person name="Wang P."/>
            <person name="Xu J."/>
            <person name="Bruns T."/>
            <person name="Baldrian P."/>
            <person name="Vilgalys R."/>
            <person name="Dunand C."/>
            <person name="Henrissat B."/>
            <person name="Grigoriev I.V."/>
            <person name="Hibbett D."/>
            <person name="Nagy L.G."/>
            <person name="Martin F.M."/>
        </authorList>
    </citation>
    <scope>NUCLEOTIDE SEQUENCE</scope>
    <source>
        <strain evidence="1">P2</strain>
    </source>
</reference>
<dbReference type="Proteomes" id="UP000886501">
    <property type="component" value="Unassembled WGS sequence"/>
</dbReference>
<keyword evidence="2" id="KW-1185">Reference proteome</keyword>
<dbReference type="EMBL" id="MU118000">
    <property type="protein sequence ID" value="KAF9649285.1"/>
    <property type="molecule type" value="Genomic_DNA"/>
</dbReference>
<evidence type="ECO:0000313" key="1">
    <source>
        <dbReference type="EMBL" id="KAF9649285.1"/>
    </source>
</evidence>
<sequence>MVPPDSLQHHDLDGASPQFHEQQTASEPLSYRSTPFPQGTGSAQEGPQEAAAQSSEELRPRAPALQKLHHLNRSSPDFHNQFCGVLYEQEYIQCAQNVEGDDLVWLVDYLNKALDRLDPSSAASRKCLRELRSICGTRAILPASYTLSAGLLKFDANPFASGGYGDVYLGTLGGSKVCARRMRLYHDRSDDNRRLTKIFYREAITWKRLTHPNIVPLLGLTIAPLQLISSWMPGGTLREYIGKHPDSDRPGLLSDVAKGLCYLHSRDVIHGGIKGANILVDDSGHARIADFSEAILAKDEDSVGDDSGVPDHSPRWTAPEVLNKGAYNKAADIFSFAMTMIEVFTGAVPFRNYVSATVIATIIQGKRPPRPTCPTFTDNLWTLMQRCWDHDPLLRPEASEVLEILVTPVP</sequence>
<evidence type="ECO:0000313" key="2">
    <source>
        <dbReference type="Proteomes" id="UP000886501"/>
    </source>
</evidence>
<reference evidence="1" key="1">
    <citation type="submission" date="2019-10" db="EMBL/GenBank/DDBJ databases">
        <authorList>
            <consortium name="DOE Joint Genome Institute"/>
            <person name="Kuo A."/>
            <person name="Miyauchi S."/>
            <person name="Kiss E."/>
            <person name="Drula E."/>
            <person name="Kohler A."/>
            <person name="Sanchez-Garcia M."/>
            <person name="Andreopoulos B."/>
            <person name="Barry K.W."/>
            <person name="Bonito G."/>
            <person name="Buee M."/>
            <person name="Carver A."/>
            <person name="Chen C."/>
            <person name="Cichocki N."/>
            <person name="Clum A."/>
            <person name="Culley D."/>
            <person name="Crous P.W."/>
            <person name="Fauchery L."/>
            <person name="Girlanda M."/>
            <person name="Hayes R."/>
            <person name="Keri Z."/>
            <person name="Labutti K."/>
            <person name="Lipzen A."/>
            <person name="Lombard V."/>
            <person name="Magnuson J."/>
            <person name="Maillard F."/>
            <person name="Morin E."/>
            <person name="Murat C."/>
            <person name="Nolan M."/>
            <person name="Ohm R."/>
            <person name="Pangilinan J."/>
            <person name="Pereira M."/>
            <person name="Perotto S."/>
            <person name="Peter M."/>
            <person name="Riley R."/>
            <person name="Sitrit Y."/>
            <person name="Stielow B."/>
            <person name="Szollosi G."/>
            <person name="Zifcakova L."/>
            <person name="Stursova M."/>
            <person name="Spatafora J.W."/>
            <person name="Tedersoo L."/>
            <person name="Vaario L.-M."/>
            <person name="Yamada A."/>
            <person name="Yan M."/>
            <person name="Wang P."/>
            <person name="Xu J."/>
            <person name="Bruns T."/>
            <person name="Baldrian P."/>
            <person name="Vilgalys R."/>
            <person name="Henrissat B."/>
            <person name="Grigoriev I.V."/>
            <person name="Hibbett D."/>
            <person name="Nagy L.G."/>
            <person name="Martin F.M."/>
        </authorList>
    </citation>
    <scope>NUCLEOTIDE SEQUENCE</scope>
    <source>
        <strain evidence="1">P2</strain>
    </source>
</reference>